<dbReference type="RefSeq" id="WP_143707572.1">
    <property type="nucleotide sequence ID" value="NZ_JACXBF010000578.1"/>
</dbReference>
<dbReference type="EMBL" id="JACXBF010000578">
    <property type="protein sequence ID" value="MBD2803019.1"/>
    <property type="molecule type" value="Genomic_DNA"/>
</dbReference>
<evidence type="ECO:0008006" key="2">
    <source>
        <dbReference type="Google" id="ProtNLM"/>
    </source>
</evidence>
<evidence type="ECO:0000313" key="1">
    <source>
        <dbReference type="EMBL" id="MBD2803019.1"/>
    </source>
</evidence>
<reference evidence="1" key="2">
    <citation type="journal article" date="2024" name="Toxins">
        <title>Genome Sequence Analysis of Native Xenorhabdus Strains Isolated from Entomopathogenic Nematodes in Argentina.</title>
        <authorList>
            <person name="Palma L."/>
            <person name="Frizzo L."/>
            <person name="Kaiser S."/>
            <person name="Berry C."/>
            <person name="Caballero P."/>
            <person name="Bode H.B."/>
            <person name="Del Valle E.E."/>
        </authorList>
    </citation>
    <scope>NUCLEOTIDE SEQUENCE</scope>
    <source>
        <strain evidence="1">M</strain>
    </source>
</reference>
<dbReference type="AlphaFoldDB" id="A0AAW3Z1U5"/>
<name>A0AAW3Z1U5_9GAMM</name>
<protein>
    <recommendedName>
        <fullName evidence="2">Transposase</fullName>
    </recommendedName>
</protein>
<dbReference type="Proteomes" id="UP001193920">
    <property type="component" value="Unassembled WGS sequence"/>
</dbReference>
<comment type="caution">
    <text evidence="1">The sequence shown here is derived from an EMBL/GenBank/DDBJ whole genome shotgun (WGS) entry which is preliminary data.</text>
</comment>
<accession>A0AAW3Z1U5</accession>
<sequence length="86" mass="9171">MAGRCKAVKVEVGLAEREPGVQIQRGVGRGRAQRLTAEGAALCATPCGADERGPDIMCIMRCEPLHGIQVNCVAERRISHNSPTLC</sequence>
<proteinExistence type="predicted"/>
<organism evidence="1">
    <name type="scientific">Xenorhabdus szentirmaii</name>
    <dbReference type="NCBI Taxonomy" id="290112"/>
    <lineage>
        <taxon>Bacteria</taxon>
        <taxon>Pseudomonadati</taxon>
        <taxon>Pseudomonadota</taxon>
        <taxon>Gammaproteobacteria</taxon>
        <taxon>Enterobacterales</taxon>
        <taxon>Morganellaceae</taxon>
        <taxon>Xenorhabdus</taxon>
    </lineage>
</organism>
<gene>
    <name evidence="1" type="ORF">ID854_21875</name>
</gene>
<reference evidence="1" key="1">
    <citation type="submission" date="2020-09" db="EMBL/GenBank/DDBJ databases">
        <authorList>
            <person name="Palma L."/>
            <person name="Caballero P."/>
            <person name="Berry C."/>
            <person name="Del Valle E."/>
        </authorList>
    </citation>
    <scope>NUCLEOTIDE SEQUENCE</scope>
    <source>
        <strain evidence="1">M</strain>
    </source>
</reference>